<dbReference type="PATRIC" id="fig|1114856.3.peg.3777"/>
<feature type="domain" description="ABC-2 type transporter transmembrane" evidence="8">
    <location>
        <begin position="111"/>
        <end position="368"/>
    </location>
</feature>
<dbReference type="STRING" id="1114856.GCA_000383975_00317"/>
<dbReference type="PANTHER" id="PTHR30294">
    <property type="entry name" value="MEMBRANE COMPONENT OF ABC TRANSPORTER YHHJ-RELATED"/>
    <property type="match status" value="1"/>
</dbReference>
<dbReference type="Pfam" id="PF12698">
    <property type="entry name" value="ABC2_membrane_3"/>
    <property type="match status" value="1"/>
</dbReference>
<name>L9VMZ8_9EURY</name>
<evidence type="ECO:0000256" key="3">
    <source>
        <dbReference type="ARBA" id="ARBA00022692"/>
    </source>
</evidence>
<comment type="subcellular location">
    <subcellularLocation>
        <location evidence="1">Cell membrane</location>
        <topology evidence="1">Multi-pass membrane protein</topology>
    </subcellularLocation>
</comment>
<keyword evidence="3 7" id="KW-0812">Transmembrane</keyword>
<evidence type="ECO:0000256" key="5">
    <source>
        <dbReference type="ARBA" id="ARBA00023136"/>
    </source>
</evidence>
<evidence type="ECO:0000256" key="1">
    <source>
        <dbReference type="ARBA" id="ARBA00004651"/>
    </source>
</evidence>
<dbReference type="Proteomes" id="UP000011599">
    <property type="component" value="Unassembled WGS sequence"/>
</dbReference>
<comment type="caution">
    <text evidence="9">The sequence shown here is derived from an EMBL/GenBank/DDBJ whole genome shotgun (WGS) entry which is preliminary data.</text>
</comment>
<dbReference type="InterPro" id="IPR051449">
    <property type="entry name" value="ABC-2_transporter_component"/>
</dbReference>
<keyword evidence="4 7" id="KW-1133">Transmembrane helix</keyword>
<feature type="transmembrane region" description="Helical" evidence="7">
    <location>
        <begin position="279"/>
        <end position="301"/>
    </location>
</feature>
<feature type="transmembrane region" description="Helical" evidence="7">
    <location>
        <begin position="79"/>
        <end position="105"/>
    </location>
</feature>
<feature type="transmembrane region" description="Helical" evidence="7">
    <location>
        <begin position="313"/>
        <end position="337"/>
    </location>
</feature>
<protein>
    <submittedName>
        <fullName evidence="9">Sodium ABC transporter permease</fullName>
    </submittedName>
</protein>
<feature type="transmembrane region" description="Helical" evidence="7">
    <location>
        <begin position="382"/>
        <end position="403"/>
    </location>
</feature>
<organism evidence="9 10">
    <name type="scientific">Natronorubrum tibetense GA33</name>
    <dbReference type="NCBI Taxonomy" id="1114856"/>
    <lineage>
        <taxon>Archaea</taxon>
        <taxon>Methanobacteriati</taxon>
        <taxon>Methanobacteriota</taxon>
        <taxon>Stenosarchaea group</taxon>
        <taxon>Halobacteria</taxon>
        <taxon>Halobacteriales</taxon>
        <taxon>Natrialbaceae</taxon>
        <taxon>Natronorubrum</taxon>
    </lineage>
</organism>
<reference evidence="9 10" key="1">
    <citation type="journal article" date="2014" name="PLoS Genet.">
        <title>Phylogenetically driven sequencing of extremely halophilic archaea reveals strategies for static and dynamic osmo-response.</title>
        <authorList>
            <person name="Becker E.A."/>
            <person name="Seitzer P.M."/>
            <person name="Tritt A."/>
            <person name="Larsen D."/>
            <person name="Krusor M."/>
            <person name="Yao A.I."/>
            <person name="Wu D."/>
            <person name="Madern D."/>
            <person name="Eisen J.A."/>
            <person name="Darling A.E."/>
            <person name="Facciotti M.T."/>
        </authorList>
    </citation>
    <scope>NUCLEOTIDE SEQUENCE [LARGE SCALE GENOMIC DNA]</scope>
    <source>
        <strain evidence="9 10">GA33</strain>
    </source>
</reference>
<keyword evidence="5 7" id="KW-0472">Membrane</keyword>
<proteinExistence type="predicted"/>
<evidence type="ECO:0000259" key="8">
    <source>
        <dbReference type="Pfam" id="PF12698"/>
    </source>
</evidence>
<dbReference type="AlphaFoldDB" id="L9VMZ8"/>
<evidence type="ECO:0000313" key="9">
    <source>
        <dbReference type="EMBL" id="ELY38580.1"/>
    </source>
</evidence>
<accession>L9VMZ8</accession>
<sequence length="411" mass="43142">MSRDRDRRSGRNGARNSSADRPGDDQVPVQRGPNPPRRADNTSSADSRLGSLPGPIGSLFGPRWAVARRELGSLRSEKTIVLALAIQLVIAGFSSFLVVGLVSLYDPGSAEGYGAEIVIVGEDADDVQQLRALADERDGLEPSVAGDRDEAIQAFDDGQFEAILEVTRDAENRLVVGVTAADDGLETTLLVVQLQDLLEALEHEERVANVDALDAPPLSVPAETEASPYVEFTYTVLVPLLLFLPVFISGSIVVDSLIEERSRGTLELLRVSPLSLVDVADAKLLAIAALAPLQAAAWLVLLAVNGTGIASPTALVVLVSALALLVTAAGTAIALVAPDRRQAQIGYSVGIVAALVIATLLPEHPANTVAKFAIGSPTATTWLSLVGYCLVAVVVFLGVRAGITRLDTDSL</sequence>
<dbReference type="GO" id="GO:0140359">
    <property type="term" value="F:ABC-type transporter activity"/>
    <property type="evidence" value="ECO:0007669"/>
    <property type="project" value="InterPro"/>
</dbReference>
<evidence type="ECO:0000313" key="10">
    <source>
        <dbReference type="Proteomes" id="UP000011599"/>
    </source>
</evidence>
<dbReference type="EMBL" id="AOHW01000042">
    <property type="protein sequence ID" value="ELY38580.1"/>
    <property type="molecule type" value="Genomic_DNA"/>
</dbReference>
<feature type="region of interest" description="Disordered" evidence="6">
    <location>
        <begin position="1"/>
        <end position="54"/>
    </location>
</feature>
<dbReference type="InterPro" id="IPR013525">
    <property type="entry name" value="ABC2_TM"/>
</dbReference>
<dbReference type="eggNOG" id="arCOG01470">
    <property type="taxonomic scope" value="Archaea"/>
</dbReference>
<evidence type="ECO:0000256" key="2">
    <source>
        <dbReference type="ARBA" id="ARBA00022475"/>
    </source>
</evidence>
<evidence type="ECO:0000256" key="7">
    <source>
        <dbReference type="SAM" id="Phobius"/>
    </source>
</evidence>
<evidence type="ECO:0000256" key="4">
    <source>
        <dbReference type="ARBA" id="ARBA00022989"/>
    </source>
</evidence>
<dbReference type="GO" id="GO:0005886">
    <property type="term" value="C:plasma membrane"/>
    <property type="evidence" value="ECO:0007669"/>
    <property type="project" value="UniProtKB-SubCell"/>
</dbReference>
<dbReference type="OrthoDB" id="51659at2157"/>
<gene>
    <name evidence="9" type="ORF">C496_18197</name>
</gene>
<evidence type="ECO:0000256" key="6">
    <source>
        <dbReference type="SAM" id="MobiDB-lite"/>
    </source>
</evidence>
<keyword evidence="2" id="KW-1003">Cell membrane</keyword>
<feature type="transmembrane region" description="Helical" evidence="7">
    <location>
        <begin position="344"/>
        <end position="362"/>
    </location>
</feature>
<dbReference type="PANTHER" id="PTHR30294:SF38">
    <property type="entry name" value="TRANSPORT PERMEASE PROTEIN"/>
    <property type="match status" value="1"/>
</dbReference>
<feature type="transmembrane region" description="Helical" evidence="7">
    <location>
        <begin position="236"/>
        <end position="258"/>
    </location>
</feature>
<dbReference type="RefSeq" id="WP_006091782.1">
    <property type="nucleotide sequence ID" value="NZ_AOHW01000042.1"/>
</dbReference>
<keyword evidence="10" id="KW-1185">Reference proteome</keyword>